<comment type="caution">
    <text evidence="1">The sequence shown here is derived from an EMBL/GenBank/DDBJ whole genome shotgun (WGS) entry which is preliminary data.</text>
</comment>
<reference evidence="1 2" key="1">
    <citation type="journal article" date="2016" name="Nat. Commun.">
        <title>Thousands of microbial genomes shed light on interconnected biogeochemical processes in an aquifer system.</title>
        <authorList>
            <person name="Anantharaman K."/>
            <person name="Brown C.T."/>
            <person name="Hug L.A."/>
            <person name="Sharon I."/>
            <person name="Castelle C.J."/>
            <person name="Probst A.J."/>
            <person name="Thomas B.C."/>
            <person name="Singh A."/>
            <person name="Wilkins M.J."/>
            <person name="Karaoz U."/>
            <person name="Brodie E.L."/>
            <person name="Williams K.H."/>
            <person name="Hubbard S.S."/>
            <person name="Banfield J.F."/>
        </authorList>
    </citation>
    <scope>NUCLEOTIDE SEQUENCE [LARGE SCALE GENOMIC DNA]</scope>
</reference>
<sequence>MNALLSDRLGFNIREKRGLAYAIGSSFHIASGGENPWGSLKIEMGTRHNRCHEKTRSCGHP</sequence>
<proteinExistence type="predicted"/>
<evidence type="ECO:0000313" key="1">
    <source>
        <dbReference type="EMBL" id="OGL48714.1"/>
    </source>
</evidence>
<name>A0A1F7S617_9BACT</name>
<organism evidence="1 2">
    <name type="scientific">Candidatus Schekmanbacteria bacterium RBG_13_48_7</name>
    <dbReference type="NCBI Taxonomy" id="1817878"/>
    <lineage>
        <taxon>Bacteria</taxon>
        <taxon>Candidatus Schekmaniibacteriota</taxon>
    </lineage>
</organism>
<gene>
    <name evidence="1" type="ORF">A2161_05485</name>
</gene>
<accession>A0A1F7S617</accession>
<dbReference type="AlphaFoldDB" id="A0A1F7S617"/>
<evidence type="ECO:0000313" key="2">
    <source>
        <dbReference type="Proteomes" id="UP000179266"/>
    </source>
</evidence>
<dbReference type="EMBL" id="MGDD01000032">
    <property type="protein sequence ID" value="OGL48714.1"/>
    <property type="molecule type" value="Genomic_DNA"/>
</dbReference>
<protein>
    <submittedName>
        <fullName evidence="1">Uncharacterized protein</fullName>
    </submittedName>
</protein>
<dbReference type="Proteomes" id="UP000179266">
    <property type="component" value="Unassembled WGS sequence"/>
</dbReference>